<dbReference type="Proteomes" id="UP000016743">
    <property type="component" value="Chromosome"/>
</dbReference>
<name>U3PD24_LEIXC</name>
<feature type="region of interest" description="Disordered" evidence="1">
    <location>
        <begin position="1"/>
        <end position="55"/>
    </location>
</feature>
<feature type="compositionally biased region" description="Basic and acidic residues" evidence="1">
    <location>
        <begin position="34"/>
        <end position="55"/>
    </location>
</feature>
<dbReference type="KEGG" id="lxy:O159_13410"/>
<evidence type="ECO:0000256" key="1">
    <source>
        <dbReference type="SAM" id="MobiDB-lite"/>
    </source>
</evidence>
<dbReference type="AlphaFoldDB" id="U3PD24"/>
<keyword evidence="3" id="KW-1185">Reference proteome</keyword>
<evidence type="ECO:0000313" key="2">
    <source>
        <dbReference type="EMBL" id="AGW41413.1"/>
    </source>
</evidence>
<sequence>MLPRGEDNTHPAQDSEQRRGVAVDDRLERRHIRDMREHHSDDREEPSQIHSDEPRWSLRACLALPDILPVHCRRGVLC</sequence>
<dbReference type="HOGENOM" id="CLU_2617681_0_0_11"/>
<dbReference type="EMBL" id="CP006734">
    <property type="protein sequence ID" value="AGW41413.1"/>
    <property type="molecule type" value="Genomic_DNA"/>
</dbReference>
<protein>
    <submittedName>
        <fullName evidence="2">Uncharacterized protein</fullName>
    </submittedName>
</protein>
<accession>U3PD24</accession>
<proteinExistence type="predicted"/>
<feature type="compositionally biased region" description="Basic and acidic residues" evidence="1">
    <location>
        <begin position="1"/>
        <end position="28"/>
    </location>
</feature>
<gene>
    <name evidence="2" type="ORF">O159_13410</name>
</gene>
<reference evidence="2 3" key="1">
    <citation type="journal article" date="2013" name="Genome Announc.">
        <title>Complete Genome Sequence of Leifsonia xyli subsp. cynodontis Strain DSM46306, a Gram-Positive Bacterial Pathogen of Grasses.</title>
        <authorList>
            <person name="Monteiro-Vitorello C.B."/>
            <person name="Zerillo M.M."/>
            <person name="Van Sluys M.A."/>
            <person name="Camargo L.E."/>
            <person name="Kitajima J.P."/>
        </authorList>
    </citation>
    <scope>NUCLEOTIDE SEQUENCE [LARGE SCALE GENOMIC DNA]</scope>
    <source>
        <strain evidence="2 3">DSM 46306</strain>
    </source>
</reference>
<evidence type="ECO:0000313" key="3">
    <source>
        <dbReference type="Proteomes" id="UP000016743"/>
    </source>
</evidence>
<organism evidence="2 3">
    <name type="scientific">Leifsonia xyli subsp. cynodontis DSM 46306</name>
    <dbReference type="NCBI Taxonomy" id="1389489"/>
    <lineage>
        <taxon>Bacteria</taxon>
        <taxon>Bacillati</taxon>
        <taxon>Actinomycetota</taxon>
        <taxon>Actinomycetes</taxon>
        <taxon>Micrococcales</taxon>
        <taxon>Microbacteriaceae</taxon>
        <taxon>Leifsonia</taxon>
    </lineage>
</organism>